<sequence>MTGPAPLDPAPARRGRRATAAAAPALVVERTGPLMLVQDAGRPGHGGIGVSPSGALDPRALADANLLVGNAPGAAGLEIVLGGAVLRATAAVWVAVTGAVGPLTRTVGRAARPAPYARAMLLDAGDVLEVGTAERGIRWYLAVRGGVDVPPVLGSRATDLLSRVGPAPVAVGDALPVGSAVAGPVPPVDSLAVSAPADGEVVLRVAPGPRLDWFVDGSWDALLDGTWEVTAEADRVGVRLDGRPLERRVAGELPSEGVVTGALQVPPSGRPILFLADHPMTGGYPVIGVVARDDVRLAAQLRPGQRIRLV</sequence>
<dbReference type="PANTHER" id="PTHR43309:SF3">
    <property type="entry name" value="5-OXOPROLINASE SUBUNIT C"/>
    <property type="match status" value="1"/>
</dbReference>
<keyword evidence="3" id="KW-0067">ATP-binding</keyword>
<dbReference type="RefSeq" id="WP_165771352.1">
    <property type="nucleotide sequence ID" value="NZ_CP040788.1"/>
</dbReference>
<dbReference type="PANTHER" id="PTHR43309">
    <property type="entry name" value="5-OXOPROLINASE SUBUNIT C"/>
    <property type="match status" value="1"/>
</dbReference>
<dbReference type="SMART" id="SM00797">
    <property type="entry name" value="AHS2"/>
    <property type="match status" value="1"/>
</dbReference>
<dbReference type="AlphaFoldDB" id="A0A225CI09"/>
<proteinExistence type="predicted"/>
<dbReference type="SUPFAM" id="SSF50891">
    <property type="entry name" value="Cyclophilin-like"/>
    <property type="match status" value="1"/>
</dbReference>
<evidence type="ECO:0000256" key="3">
    <source>
        <dbReference type="ARBA" id="ARBA00022840"/>
    </source>
</evidence>
<dbReference type="Proteomes" id="UP000215316">
    <property type="component" value="Unassembled WGS sequence"/>
</dbReference>
<evidence type="ECO:0000256" key="2">
    <source>
        <dbReference type="ARBA" id="ARBA00022801"/>
    </source>
</evidence>
<evidence type="ECO:0000313" key="6">
    <source>
        <dbReference type="Proteomes" id="UP000215316"/>
    </source>
</evidence>
<dbReference type="EMBL" id="MZMQ01000001">
    <property type="protein sequence ID" value="OQJ62046.1"/>
    <property type="molecule type" value="Genomic_DNA"/>
</dbReference>
<dbReference type="InterPro" id="IPR003778">
    <property type="entry name" value="CT_A_B"/>
</dbReference>
<evidence type="ECO:0000259" key="4">
    <source>
        <dbReference type="SMART" id="SM00797"/>
    </source>
</evidence>
<evidence type="ECO:0000313" key="5">
    <source>
        <dbReference type="EMBL" id="OQJ62046.1"/>
    </source>
</evidence>
<dbReference type="InterPro" id="IPR029000">
    <property type="entry name" value="Cyclophilin-like_dom_sf"/>
</dbReference>
<protein>
    <submittedName>
        <fullName evidence="5">Allophanate hydrolase</fullName>
    </submittedName>
</protein>
<reference evidence="5" key="1">
    <citation type="submission" date="2017-08" db="EMBL/GenBank/DDBJ databases">
        <title>Genomes of multiple Clavibacter strains from different subspecies.</title>
        <authorList>
            <person name="Yuan X.-K."/>
            <person name="Li X.-S."/>
            <person name="Nie J."/>
            <person name="De Boer S.H."/>
        </authorList>
    </citation>
    <scope>NUCLEOTIDE SEQUENCE [LARGE SCALE GENOMIC DNA]</scope>
    <source>
        <strain evidence="5">ATCC 33566</strain>
    </source>
</reference>
<dbReference type="GO" id="GO:0016787">
    <property type="term" value="F:hydrolase activity"/>
    <property type="evidence" value="ECO:0007669"/>
    <property type="project" value="UniProtKB-KW"/>
</dbReference>
<dbReference type="GO" id="GO:0005524">
    <property type="term" value="F:ATP binding"/>
    <property type="evidence" value="ECO:0007669"/>
    <property type="project" value="UniProtKB-KW"/>
</dbReference>
<feature type="domain" description="Carboxyltransferase" evidence="4">
    <location>
        <begin position="47"/>
        <end position="310"/>
    </location>
</feature>
<keyword evidence="1" id="KW-0547">Nucleotide-binding</keyword>
<comment type="caution">
    <text evidence="5">The sequence shown here is derived from an EMBL/GenBank/DDBJ whole genome shotgun (WGS) entry which is preliminary data.</text>
</comment>
<dbReference type="InterPro" id="IPR052708">
    <property type="entry name" value="PxpC"/>
</dbReference>
<keyword evidence="2 5" id="KW-0378">Hydrolase</keyword>
<name>A0A225CI09_9MICO</name>
<accession>A0A225CI09</accession>
<organism evidence="5 6">
    <name type="scientific">Clavibacter tessellarius</name>
    <dbReference type="NCBI Taxonomy" id="31965"/>
    <lineage>
        <taxon>Bacteria</taxon>
        <taxon>Bacillati</taxon>
        <taxon>Actinomycetota</taxon>
        <taxon>Actinomycetes</taxon>
        <taxon>Micrococcales</taxon>
        <taxon>Microbacteriaceae</taxon>
        <taxon>Clavibacter</taxon>
    </lineage>
</organism>
<dbReference type="NCBIfam" id="TIGR00724">
    <property type="entry name" value="urea_amlyse_rel"/>
    <property type="match status" value="1"/>
</dbReference>
<dbReference type="Pfam" id="PF02626">
    <property type="entry name" value="CT_A_B"/>
    <property type="match status" value="1"/>
</dbReference>
<dbReference type="Gene3D" id="2.40.100.10">
    <property type="entry name" value="Cyclophilin-like"/>
    <property type="match status" value="1"/>
</dbReference>
<evidence type="ECO:0000256" key="1">
    <source>
        <dbReference type="ARBA" id="ARBA00022741"/>
    </source>
</evidence>
<keyword evidence="6" id="KW-1185">Reference proteome</keyword>
<gene>
    <name evidence="5" type="ORF">B5P24_02875</name>
</gene>